<dbReference type="PANTHER" id="PTHR47254:SF1">
    <property type="entry name" value="CELL WALL MANNOPROTEIN CIS3-RELATED"/>
    <property type="match status" value="1"/>
</dbReference>
<evidence type="ECO:0000313" key="10">
    <source>
        <dbReference type="EMBL" id="KAF2093714.1"/>
    </source>
</evidence>
<gene>
    <name evidence="10" type="ORF">NA57DRAFT_81216</name>
</gene>
<evidence type="ECO:0000256" key="5">
    <source>
        <dbReference type="ARBA" id="ARBA00038219"/>
    </source>
</evidence>
<dbReference type="PANTHER" id="PTHR47254">
    <property type="entry name" value="CELL WALL MANNOPROTEIN CIS3-RELATED"/>
    <property type="match status" value="1"/>
</dbReference>
<evidence type="ECO:0000259" key="9">
    <source>
        <dbReference type="Pfam" id="PF22799"/>
    </source>
</evidence>
<protein>
    <recommendedName>
        <fullName evidence="9">Cell wall mannoprotein PIR1-like C-terminal domain-containing protein</fullName>
    </recommendedName>
</protein>
<dbReference type="Pfam" id="PF22799">
    <property type="entry name" value="PIR1-like_C"/>
    <property type="match status" value="1"/>
</dbReference>
<organism evidence="10 11">
    <name type="scientific">Rhizodiscina lignyota</name>
    <dbReference type="NCBI Taxonomy" id="1504668"/>
    <lineage>
        <taxon>Eukaryota</taxon>
        <taxon>Fungi</taxon>
        <taxon>Dikarya</taxon>
        <taxon>Ascomycota</taxon>
        <taxon>Pezizomycotina</taxon>
        <taxon>Dothideomycetes</taxon>
        <taxon>Pleosporomycetidae</taxon>
        <taxon>Aulographales</taxon>
        <taxon>Rhizodiscinaceae</taxon>
        <taxon>Rhizodiscina</taxon>
    </lineage>
</organism>
<dbReference type="InterPro" id="IPR054508">
    <property type="entry name" value="PIR1-like_C"/>
</dbReference>
<keyword evidence="3" id="KW-0964">Secreted</keyword>
<feature type="signal peptide" evidence="8">
    <location>
        <begin position="1"/>
        <end position="16"/>
    </location>
</feature>
<keyword evidence="7" id="KW-0472">Membrane</keyword>
<dbReference type="OrthoDB" id="5415592at2759"/>
<accession>A0A9P4M5C8</accession>
<comment type="caution">
    <text evidence="10">The sequence shown here is derived from an EMBL/GenBank/DDBJ whole genome shotgun (WGS) entry which is preliminary data.</text>
</comment>
<dbReference type="GO" id="GO:0009277">
    <property type="term" value="C:fungal-type cell wall"/>
    <property type="evidence" value="ECO:0007669"/>
    <property type="project" value="TreeGrafter"/>
</dbReference>
<feature type="chain" id="PRO_5040225625" description="Cell wall mannoprotein PIR1-like C-terminal domain-containing protein" evidence="8">
    <location>
        <begin position="17"/>
        <end position="299"/>
    </location>
</feature>
<feature type="transmembrane region" description="Helical" evidence="7">
    <location>
        <begin position="220"/>
        <end position="239"/>
    </location>
</feature>
<feature type="domain" description="Cell wall mannoprotein PIR1-like C-terminal" evidence="9">
    <location>
        <begin position="75"/>
        <end position="148"/>
    </location>
</feature>
<reference evidence="10" key="1">
    <citation type="journal article" date="2020" name="Stud. Mycol.">
        <title>101 Dothideomycetes genomes: a test case for predicting lifestyles and emergence of pathogens.</title>
        <authorList>
            <person name="Haridas S."/>
            <person name="Albert R."/>
            <person name="Binder M."/>
            <person name="Bloem J."/>
            <person name="Labutti K."/>
            <person name="Salamov A."/>
            <person name="Andreopoulos B."/>
            <person name="Baker S."/>
            <person name="Barry K."/>
            <person name="Bills G."/>
            <person name="Bluhm B."/>
            <person name="Cannon C."/>
            <person name="Castanera R."/>
            <person name="Culley D."/>
            <person name="Daum C."/>
            <person name="Ezra D."/>
            <person name="Gonzalez J."/>
            <person name="Henrissat B."/>
            <person name="Kuo A."/>
            <person name="Liang C."/>
            <person name="Lipzen A."/>
            <person name="Lutzoni F."/>
            <person name="Magnuson J."/>
            <person name="Mondo S."/>
            <person name="Nolan M."/>
            <person name="Ohm R."/>
            <person name="Pangilinan J."/>
            <person name="Park H.-J."/>
            <person name="Ramirez L."/>
            <person name="Alfaro M."/>
            <person name="Sun H."/>
            <person name="Tritt A."/>
            <person name="Yoshinaga Y."/>
            <person name="Zwiers L.-H."/>
            <person name="Turgeon B."/>
            <person name="Goodwin S."/>
            <person name="Spatafora J."/>
            <person name="Crous P."/>
            <person name="Grigoriev I."/>
        </authorList>
    </citation>
    <scope>NUCLEOTIDE SEQUENCE</scope>
    <source>
        <strain evidence="10">CBS 133067</strain>
    </source>
</reference>
<dbReference type="GO" id="GO:0031505">
    <property type="term" value="P:fungal-type cell wall organization"/>
    <property type="evidence" value="ECO:0007669"/>
    <property type="project" value="TreeGrafter"/>
</dbReference>
<keyword evidence="2" id="KW-0134">Cell wall</keyword>
<comment type="similarity">
    <text evidence="5">Belongs to the PIR protein family.</text>
</comment>
<keyword evidence="4 8" id="KW-0732">Signal</keyword>
<comment type="subcellular location">
    <subcellularLocation>
        <location evidence="1">Secreted</location>
        <location evidence="1">Cell wall</location>
    </subcellularLocation>
</comment>
<evidence type="ECO:0000256" key="8">
    <source>
        <dbReference type="SAM" id="SignalP"/>
    </source>
</evidence>
<evidence type="ECO:0000256" key="6">
    <source>
        <dbReference type="SAM" id="MobiDB-lite"/>
    </source>
</evidence>
<evidence type="ECO:0000256" key="2">
    <source>
        <dbReference type="ARBA" id="ARBA00022512"/>
    </source>
</evidence>
<dbReference type="EMBL" id="ML978137">
    <property type="protein sequence ID" value="KAF2093714.1"/>
    <property type="molecule type" value="Genomic_DNA"/>
</dbReference>
<evidence type="ECO:0000256" key="1">
    <source>
        <dbReference type="ARBA" id="ARBA00004191"/>
    </source>
</evidence>
<keyword evidence="11" id="KW-1185">Reference proteome</keyword>
<dbReference type="InterPro" id="IPR051153">
    <property type="entry name" value="Yeast_CWMannoprotein_PIR"/>
</dbReference>
<evidence type="ECO:0000256" key="3">
    <source>
        <dbReference type="ARBA" id="ARBA00022525"/>
    </source>
</evidence>
<evidence type="ECO:0000313" key="11">
    <source>
        <dbReference type="Proteomes" id="UP000799772"/>
    </source>
</evidence>
<name>A0A9P4M5C8_9PEZI</name>
<keyword evidence="7" id="KW-0812">Transmembrane</keyword>
<evidence type="ECO:0000256" key="4">
    <source>
        <dbReference type="ARBA" id="ARBA00022729"/>
    </source>
</evidence>
<keyword evidence="7" id="KW-1133">Transmembrane helix</keyword>
<proteinExistence type="inferred from homology"/>
<sequence length="299" mass="30772">MRSSIALLALVASVAASPQGVTSAISPAASAPAGCATSYNGEFTFTVKNLTSTTAKRHLTKRQTNGILSVTIIGGVLADQDGRTGYIANNYQLEFANPPQAGAIYTAGFSACTNGSLAFGGSTVWYQCLSGGFYNIYARRSTAQCNPINIAVLPHAASSSATTRVPTSDTATSSASTTATNSTGSRTTGTSSSTTSSSTPSNSAGTNAGDLTPGARAGTGVGVAVGAILVIAVLSIVFFRRRRGKRARANPDRTNSPSGWTKPELEDTHVPVQTPVEVEATHSYRELDSTPVRAELAER</sequence>
<feature type="compositionally biased region" description="Low complexity" evidence="6">
    <location>
        <begin position="167"/>
        <end position="212"/>
    </location>
</feature>
<dbReference type="Proteomes" id="UP000799772">
    <property type="component" value="Unassembled WGS sequence"/>
</dbReference>
<dbReference type="AlphaFoldDB" id="A0A9P4M5C8"/>
<dbReference type="GO" id="GO:0005199">
    <property type="term" value="F:structural constituent of cell wall"/>
    <property type="evidence" value="ECO:0007669"/>
    <property type="project" value="TreeGrafter"/>
</dbReference>
<feature type="region of interest" description="Disordered" evidence="6">
    <location>
        <begin position="243"/>
        <end position="271"/>
    </location>
</feature>
<feature type="region of interest" description="Disordered" evidence="6">
    <location>
        <begin position="159"/>
        <end position="212"/>
    </location>
</feature>
<evidence type="ECO:0000256" key="7">
    <source>
        <dbReference type="SAM" id="Phobius"/>
    </source>
</evidence>